<keyword evidence="8 15" id="KW-0418">Kinase</keyword>
<dbReference type="EC" id="2.7.13.3" evidence="3"/>
<evidence type="ECO:0000256" key="2">
    <source>
        <dbReference type="ARBA" id="ARBA00004651"/>
    </source>
</evidence>
<keyword evidence="5" id="KW-0808">Transferase</keyword>
<keyword evidence="16" id="KW-1185">Reference proteome</keyword>
<keyword evidence="10 13" id="KW-1133">Transmembrane helix</keyword>
<dbReference type="STRING" id="1462996.AWM70_01750"/>
<evidence type="ECO:0000256" key="6">
    <source>
        <dbReference type="ARBA" id="ARBA00022692"/>
    </source>
</evidence>
<dbReference type="PROSITE" id="PS50109">
    <property type="entry name" value="HIS_KIN"/>
    <property type="match status" value="1"/>
</dbReference>
<keyword evidence="12 13" id="KW-0472">Membrane</keyword>
<evidence type="ECO:0000256" key="3">
    <source>
        <dbReference type="ARBA" id="ARBA00012438"/>
    </source>
</evidence>
<dbReference type="InterPro" id="IPR050351">
    <property type="entry name" value="BphY/WalK/GraS-like"/>
</dbReference>
<dbReference type="GO" id="GO:0016036">
    <property type="term" value="P:cellular response to phosphate starvation"/>
    <property type="evidence" value="ECO:0007669"/>
    <property type="project" value="TreeGrafter"/>
</dbReference>
<keyword evidence="9" id="KW-0067">ATP-binding</keyword>
<evidence type="ECO:0000256" key="5">
    <source>
        <dbReference type="ARBA" id="ARBA00022679"/>
    </source>
</evidence>
<evidence type="ECO:0000256" key="8">
    <source>
        <dbReference type="ARBA" id="ARBA00022777"/>
    </source>
</evidence>
<dbReference type="Gene3D" id="3.30.565.10">
    <property type="entry name" value="Histidine kinase-like ATPase, C-terminal domain"/>
    <property type="match status" value="1"/>
</dbReference>
<dbReference type="OrthoDB" id="9780487at2"/>
<dbReference type="SMART" id="SM00387">
    <property type="entry name" value="HATPase_c"/>
    <property type="match status" value="1"/>
</dbReference>
<keyword evidence="7" id="KW-0547">Nucleotide-binding</keyword>
<dbReference type="KEGG" id="pyg:AWM70_01750"/>
<comment type="subcellular location">
    <subcellularLocation>
        <location evidence="2">Cell membrane</location>
        <topology evidence="2">Multi-pass membrane protein</topology>
    </subcellularLocation>
</comment>
<keyword evidence="4" id="KW-1003">Cell membrane</keyword>
<organism evidence="15 16">
    <name type="scientific">Paenibacillus yonginensis</name>
    <dbReference type="NCBI Taxonomy" id="1462996"/>
    <lineage>
        <taxon>Bacteria</taxon>
        <taxon>Bacillati</taxon>
        <taxon>Bacillota</taxon>
        <taxon>Bacilli</taxon>
        <taxon>Bacillales</taxon>
        <taxon>Paenibacillaceae</taxon>
        <taxon>Paenibacillus</taxon>
    </lineage>
</organism>
<dbReference type="AlphaFoldDB" id="A0A1B1MWA2"/>
<evidence type="ECO:0000256" key="1">
    <source>
        <dbReference type="ARBA" id="ARBA00000085"/>
    </source>
</evidence>
<dbReference type="InterPro" id="IPR003594">
    <property type="entry name" value="HATPase_dom"/>
</dbReference>
<dbReference type="InterPro" id="IPR005467">
    <property type="entry name" value="His_kinase_dom"/>
</dbReference>
<evidence type="ECO:0000313" key="15">
    <source>
        <dbReference type="EMBL" id="ANS73462.1"/>
    </source>
</evidence>
<feature type="transmembrane region" description="Helical" evidence="13">
    <location>
        <begin position="35"/>
        <end position="58"/>
    </location>
</feature>
<accession>A0A1B1MWA2</accession>
<sequence length="334" mass="38916">MIGKFLRERLAWIWFIVLQQVLILFVAYVDAAIPFWPVAYIVFLSVLLLLMFLVYRYVKETRFYRSLQEWNTSLDKQGIQEPESPFERMVDESITQQTEWLRQTASRNQILLESEKDDLLAWIHEVKTPLTAMHLMIERMEDSKEKSNLTYEWLRVHLLLDQQLHSKRISFLENDLYIEKLDLKSLLVPEIRSLQSWCMQKGVGIELRLEAPEVYSDAKWLSFIFRQLLTNAIKYSDNNDITIVSRLQGGQVVAEVQDEGRGIEAQDLPRIFDKGFTSTTRHGDQASTGMGLYLSRRAAEALSIRLQADSAPGRGTRMILVFPSRNEFVDMISM</sequence>
<comment type="catalytic activity">
    <reaction evidence="1">
        <text>ATP + protein L-histidine = ADP + protein N-phospho-L-histidine.</text>
        <dbReference type="EC" id="2.7.13.3"/>
    </reaction>
</comment>
<keyword evidence="11" id="KW-0902">Two-component regulatory system</keyword>
<dbReference type="GO" id="GO:0004721">
    <property type="term" value="F:phosphoprotein phosphatase activity"/>
    <property type="evidence" value="ECO:0007669"/>
    <property type="project" value="TreeGrafter"/>
</dbReference>
<proteinExistence type="predicted"/>
<dbReference type="GO" id="GO:0005524">
    <property type="term" value="F:ATP binding"/>
    <property type="evidence" value="ECO:0007669"/>
    <property type="project" value="UniProtKB-KW"/>
</dbReference>
<evidence type="ECO:0000256" key="10">
    <source>
        <dbReference type="ARBA" id="ARBA00022989"/>
    </source>
</evidence>
<evidence type="ECO:0000256" key="7">
    <source>
        <dbReference type="ARBA" id="ARBA00022741"/>
    </source>
</evidence>
<name>A0A1B1MWA2_9BACL</name>
<feature type="transmembrane region" description="Helical" evidence="13">
    <location>
        <begin position="12"/>
        <end position="29"/>
    </location>
</feature>
<dbReference type="Proteomes" id="UP000092573">
    <property type="component" value="Chromosome"/>
</dbReference>
<protein>
    <recommendedName>
        <fullName evidence="3">histidine kinase</fullName>
        <ecNumber evidence="3">2.7.13.3</ecNumber>
    </recommendedName>
</protein>
<dbReference type="PRINTS" id="PR00344">
    <property type="entry name" value="BCTRLSENSOR"/>
</dbReference>
<evidence type="ECO:0000256" key="11">
    <source>
        <dbReference type="ARBA" id="ARBA00023012"/>
    </source>
</evidence>
<reference evidence="15 16" key="1">
    <citation type="submission" date="2016-01" db="EMBL/GenBank/DDBJ databases">
        <title>Complete Genome Sequence of Paenibacillus yonginensis DCY84, a novel Plant Growth-Promoting Bacteria with Elicitation of Induced Systemic Resistance.</title>
        <authorList>
            <person name="Kim Y.J."/>
            <person name="Yang D.C."/>
            <person name="Sukweenadhi J."/>
        </authorList>
    </citation>
    <scope>NUCLEOTIDE SEQUENCE [LARGE SCALE GENOMIC DNA]</scope>
    <source>
        <strain evidence="15 16">DCY84</strain>
    </source>
</reference>
<evidence type="ECO:0000259" key="14">
    <source>
        <dbReference type="PROSITE" id="PS50109"/>
    </source>
</evidence>
<dbReference type="GO" id="GO:0000155">
    <property type="term" value="F:phosphorelay sensor kinase activity"/>
    <property type="evidence" value="ECO:0007669"/>
    <property type="project" value="TreeGrafter"/>
</dbReference>
<dbReference type="InterPro" id="IPR004358">
    <property type="entry name" value="Sig_transdc_His_kin-like_C"/>
</dbReference>
<dbReference type="RefSeq" id="WP_068693831.1">
    <property type="nucleotide sequence ID" value="NZ_CP014167.1"/>
</dbReference>
<feature type="domain" description="Histidine kinase" evidence="14">
    <location>
        <begin position="121"/>
        <end position="326"/>
    </location>
</feature>
<evidence type="ECO:0000256" key="9">
    <source>
        <dbReference type="ARBA" id="ARBA00022840"/>
    </source>
</evidence>
<keyword evidence="6 13" id="KW-0812">Transmembrane</keyword>
<dbReference type="PANTHER" id="PTHR45453">
    <property type="entry name" value="PHOSPHATE REGULON SENSOR PROTEIN PHOR"/>
    <property type="match status" value="1"/>
</dbReference>
<evidence type="ECO:0000313" key="16">
    <source>
        <dbReference type="Proteomes" id="UP000092573"/>
    </source>
</evidence>
<dbReference type="EMBL" id="CP014167">
    <property type="protein sequence ID" value="ANS73462.1"/>
    <property type="molecule type" value="Genomic_DNA"/>
</dbReference>
<evidence type="ECO:0000256" key="12">
    <source>
        <dbReference type="ARBA" id="ARBA00023136"/>
    </source>
</evidence>
<dbReference type="SUPFAM" id="SSF55874">
    <property type="entry name" value="ATPase domain of HSP90 chaperone/DNA topoisomerase II/histidine kinase"/>
    <property type="match status" value="1"/>
</dbReference>
<evidence type="ECO:0000256" key="4">
    <source>
        <dbReference type="ARBA" id="ARBA00022475"/>
    </source>
</evidence>
<dbReference type="Pfam" id="PF02518">
    <property type="entry name" value="HATPase_c"/>
    <property type="match status" value="1"/>
</dbReference>
<dbReference type="PANTHER" id="PTHR45453:SF2">
    <property type="entry name" value="HISTIDINE KINASE"/>
    <property type="match status" value="1"/>
</dbReference>
<dbReference type="InterPro" id="IPR036890">
    <property type="entry name" value="HATPase_C_sf"/>
</dbReference>
<evidence type="ECO:0000256" key="13">
    <source>
        <dbReference type="SAM" id="Phobius"/>
    </source>
</evidence>
<gene>
    <name evidence="15" type="ORF">AWM70_01750</name>
</gene>
<dbReference type="GO" id="GO:0005886">
    <property type="term" value="C:plasma membrane"/>
    <property type="evidence" value="ECO:0007669"/>
    <property type="project" value="UniProtKB-SubCell"/>
</dbReference>